<gene>
    <name evidence="2" type="ORF">ACFQZS_19310</name>
</gene>
<keyword evidence="1" id="KW-0732">Signal</keyword>
<comment type="caution">
    <text evidence="2">The sequence shown here is derived from an EMBL/GenBank/DDBJ whole genome shotgun (WGS) entry which is preliminary data.</text>
</comment>
<sequence>MKRSLFIAIAMMFVVAISSCTKKYVTPNTNVTVKGTVKASSWVLSADGKSYESEILVADLDNYYNNDGAVLVYGSFGTGVYEQIPQVYDGISYSYYHKTGKIVLYSQTPGNTPVKPSTDFNVKIVLIDSVY</sequence>
<feature type="chain" id="PRO_5045143034" evidence="1">
    <location>
        <begin position="24"/>
        <end position="131"/>
    </location>
</feature>
<evidence type="ECO:0000313" key="3">
    <source>
        <dbReference type="Proteomes" id="UP001596958"/>
    </source>
</evidence>
<dbReference type="RefSeq" id="WP_377102688.1">
    <property type="nucleotide sequence ID" value="NZ_JBHTHU010000022.1"/>
</dbReference>
<feature type="signal peptide" evidence="1">
    <location>
        <begin position="1"/>
        <end position="23"/>
    </location>
</feature>
<dbReference type="Proteomes" id="UP001596958">
    <property type="component" value="Unassembled WGS sequence"/>
</dbReference>
<evidence type="ECO:0000256" key="1">
    <source>
        <dbReference type="SAM" id="SignalP"/>
    </source>
</evidence>
<evidence type="ECO:0000313" key="2">
    <source>
        <dbReference type="EMBL" id="MFD0752312.1"/>
    </source>
</evidence>
<keyword evidence="3" id="KW-1185">Reference proteome</keyword>
<dbReference type="EMBL" id="JBHTHU010000022">
    <property type="protein sequence ID" value="MFD0752312.1"/>
    <property type="molecule type" value="Genomic_DNA"/>
</dbReference>
<proteinExistence type="predicted"/>
<accession>A0ABW2Z116</accession>
<reference evidence="3" key="1">
    <citation type="journal article" date="2019" name="Int. J. Syst. Evol. Microbiol.">
        <title>The Global Catalogue of Microorganisms (GCM) 10K type strain sequencing project: providing services to taxonomists for standard genome sequencing and annotation.</title>
        <authorList>
            <consortium name="The Broad Institute Genomics Platform"/>
            <consortium name="The Broad Institute Genome Sequencing Center for Infectious Disease"/>
            <person name="Wu L."/>
            <person name="Ma J."/>
        </authorList>
    </citation>
    <scope>NUCLEOTIDE SEQUENCE [LARGE SCALE GENOMIC DNA]</scope>
    <source>
        <strain evidence="3">CCUG 63418</strain>
    </source>
</reference>
<protein>
    <submittedName>
        <fullName evidence="2">Uncharacterized protein</fullName>
    </submittedName>
</protein>
<organism evidence="2 3">
    <name type="scientific">Mucilaginibacter calamicampi</name>
    <dbReference type="NCBI Taxonomy" id="1302352"/>
    <lineage>
        <taxon>Bacteria</taxon>
        <taxon>Pseudomonadati</taxon>
        <taxon>Bacteroidota</taxon>
        <taxon>Sphingobacteriia</taxon>
        <taxon>Sphingobacteriales</taxon>
        <taxon>Sphingobacteriaceae</taxon>
        <taxon>Mucilaginibacter</taxon>
    </lineage>
</organism>
<dbReference type="PROSITE" id="PS51257">
    <property type="entry name" value="PROKAR_LIPOPROTEIN"/>
    <property type="match status" value="1"/>
</dbReference>
<name>A0ABW2Z116_9SPHI</name>